<dbReference type="PANTHER" id="PTHR47331">
    <property type="entry name" value="PHD-TYPE DOMAIN-CONTAINING PROTEIN"/>
    <property type="match status" value="1"/>
</dbReference>
<evidence type="ECO:0000313" key="2">
    <source>
        <dbReference type="Proteomes" id="UP000499080"/>
    </source>
</evidence>
<dbReference type="PANTHER" id="PTHR47331:SF1">
    <property type="entry name" value="GAG-LIKE PROTEIN"/>
    <property type="match status" value="1"/>
</dbReference>
<accession>A0A4Y2PLF9</accession>
<sequence>MQLNGLTVIGCDGTNVNTGHKEERIKDSDENKESTYYLPHRADIRKGHSATRLRIVLYASAHGKRQLSLNDSLYTGPNLIPDLFSLLHRFRSHPVAITADIQKAYLQLNIDKEDRNFTRFYWSNNPEDDNEEIYRMTRFLFGVCSSHFLLAATIKYHLKWYIEQFPMTCELLEISLHVDDLITGREDIEFAFKTSQEAFTLVA</sequence>
<dbReference type="AlphaFoldDB" id="A0A4Y2PLF9"/>
<proteinExistence type="predicted"/>
<dbReference type="GO" id="GO:0071897">
    <property type="term" value="P:DNA biosynthetic process"/>
    <property type="evidence" value="ECO:0007669"/>
    <property type="project" value="UniProtKB-ARBA"/>
</dbReference>
<gene>
    <name evidence="1" type="ORF">AVEN_203212_1</name>
</gene>
<evidence type="ECO:0000313" key="1">
    <source>
        <dbReference type="EMBL" id="GBN51037.1"/>
    </source>
</evidence>
<dbReference type="Gene3D" id="3.30.70.270">
    <property type="match status" value="1"/>
</dbReference>
<dbReference type="InterPro" id="IPR043128">
    <property type="entry name" value="Rev_trsase/Diguanyl_cyclase"/>
</dbReference>
<evidence type="ECO:0008006" key="3">
    <source>
        <dbReference type="Google" id="ProtNLM"/>
    </source>
</evidence>
<dbReference type="SUPFAM" id="SSF56672">
    <property type="entry name" value="DNA/RNA polymerases"/>
    <property type="match status" value="1"/>
</dbReference>
<name>A0A4Y2PLF9_ARAVE</name>
<keyword evidence="2" id="KW-1185">Reference proteome</keyword>
<comment type="caution">
    <text evidence="1">The sequence shown here is derived from an EMBL/GenBank/DDBJ whole genome shotgun (WGS) entry which is preliminary data.</text>
</comment>
<reference evidence="1 2" key="1">
    <citation type="journal article" date="2019" name="Sci. Rep.">
        <title>Orb-weaving spider Araneus ventricosus genome elucidates the spidroin gene catalogue.</title>
        <authorList>
            <person name="Kono N."/>
            <person name="Nakamura H."/>
            <person name="Ohtoshi R."/>
            <person name="Moran D.A.P."/>
            <person name="Shinohara A."/>
            <person name="Yoshida Y."/>
            <person name="Fujiwara M."/>
            <person name="Mori M."/>
            <person name="Tomita M."/>
            <person name="Arakawa K."/>
        </authorList>
    </citation>
    <scope>NUCLEOTIDE SEQUENCE [LARGE SCALE GENOMIC DNA]</scope>
</reference>
<dbReference type="OrthoDB" id="6430879at2759"/>
<dbReference type="Gene3D" id="3.10.10.10">
    <property type="entry name" value="HIV Type 1 Reverse Transcriptase, subunit A, domain 1"/>
    <property type="match status" value="1"/>
</dbReference>
<dbReference type="EMBL" id="BGPR01011385">
    <property type="protein sequence ID" value="GBN51037.1"/>
    <property type="molecule type" value="Genomic_DNA"/>
</dbReference>
<dbReference type="Proteomes" id="UP000499080">
    <property type="component" value="Unassembled WGS sequence"/>
</dbReference>
<protein>
    <recommendedName>
        <fullName evidence="3">Reverse transcriptase domain-containing protein</fullName>
    </recommendedName>
</protein>
<organism evidence="1 2">
    <name type="scientific">Araneus ventricosus</name>
    <name type="common">Orbweaver spider</name>
    <name type="synonym">Epeira ventricosa</name>
    <dbReference type="NCBI Taxonomy" id="182803"/>
    <lineage>
        <taxon>Eukaryota</taxon>
        <taxon>Metazoa</taxon>
        <taxon>Ecdysozoa</taxon>
        <taxon>Arthropoda</taxon>
        <taxon>Chelicerata</taxon>
        <taxon>Arachnida</taxon>
        <taxon>Araneae</taxon>
        <taxon>Araneomorphae</taxon>
        <taxon>Entelegynae</taxon>
        <taxon>Araneoidea</taxon>
        <taxon>Araneidae</taxon>
        <taxon>Araneus</taxon>
    </lineage>
</organism>
<dbReference type="InterPro" id="IPR043502">
    <property type="entry name" value="DNA/RNA_pol_sf"/>
</dbReference>